<accession>A0A835KN60</accession>
<comment type="caution">
    <text evidence="2">The sequence shown here is derived from an EMBL/GenBank/DDBJ whole genome shotgun (WGS) entry which is preliminary data.</text>
</comment>
<organism evidence="2 3">
    <name type="scientific">Digitaria exilis</name>
    <dbReference type="NCBI Taxonomy" id="1010633"/>
    <lineage>
        <taxon>Eukaryota</taxon>
        <taxon>Viridiplantae</taxon>
        <taxon>Streptophyta</taxon>
        <taxon>Embryophyta</taxon>
        <taxon>Tracheophyta</taxon>
        <taxon>Spermatophyta</taxon>
        <taxon>Magnoliopsida</taxon>
        <taxon>Liliopsida</taxon>
        <taxon>Poales</taxon>
        <taxon>Poaceae</taxon>
        <taxon>PACMAD clade</taxon>
        <taxon>Panicoideae</taxon>
        <taxon>Panicodae</taxon>
        <taxon>Paniceae</taxon>
        <taxon>Anthephorinae</taxon>
        <taxon>Digitaria</taxon>
    </lineage>
</organism>
<protein>
    <submittedName>
        <fullName evidence="2">Uncharacterized protein</fullName>
    </submittedName>
</protein>
<name>A0A835KN60_9POAL</name>
<evidence type="ECO:0000313" key="3">
    <source>
        <dbReference type="Proteomes" id="UP000636709"/>
    </source>
</evidence>
<proteinExistence type="predicted"/>
<sequence length="66" mass="6567">MAAAGGACLRALVVVLAVSISLWGATAEVNVKETCKFTAHPNWCEKAMGKLVGPGGPAPAPASSSD</sequence>
<dbReference type="Gramene" id="Dexi9B01G0001940.1">
    <property type="protein sequence ID" value="Dexi9B01G0001940.1:cds"/>
    <property type="gene ID" value="Dexi9B01G0001940"/>
</dbReference>
<dbReference type="OrthoDB" id="691327at2759"/>
<gene>
    <name evidence="2" type="ORF">HU200_010937</name>
</gene>
<keyword evidence="3" id="KW-1185">Reference proteome</keyword>
<keyword evidence="1" id="KW-0732">Signal</keyword>
<feature type="chain" id="PRO_5032678088" evidence="1">
    <location>
        <begin position="28"/>
        <end position="66"/>
    </location>
</feature>
<dbReference type="Proteomes" id="UP000636709">
    <property type="component" value="Unassembled WGS sequence"/>
</dbReference>
<dbReference type="AlphaFoldDB" id="A0A835KN60"/>
<dbReference type="EMBL" id="JACEFO010000773">
    <property type="protein sequence ID" value="KAF8757418.1"/>
    <property type="molecule type" value="Genomic_DNA"/>
</dbReference>
<evidence type="ECO:0000256" key="1">
    <source>
        <dbReference type="SAM" id="SignalP"/>
    </source>
</evidence>
<feature type="signal peptide" evidence="1">
    <location>
        <begin position="1"/>
        <end position="27"/>
    </location>
</feature>
<evidence type="ECO:0000313" key="2">
    <source>
        <dbReference type="EMBL" id="KAF8757418.1"/>
    </source>
</evidence>
<reference evidence="2" key="1">
    <citation type="submission" date="2020-07" db="EMBL/GenBank/DDBJ databases">
        <title>Genome sequence and genetic diversity analysis of an under-domesticated orphan crop, white fonio (Digitaria exilis).</title>
        <authorList>
            <person name="Bennetzen J.L."/>
            <person name="Chen S."/>
            <person name="Ma X."/>
            <person name="Wang X."/>
            <person name="Yssel A.E.J."/>
            <person name="Chaluvadi S.R."/>
            <person name="Johnson M."/>
            <person name="Gangashetty P."/>
            <person name="Hamidou F."/>
            <person name="Sanogo M.D."/>
            <person name="Zwaenepoel A."/>
            <person name="Wallace J."/>
            <person name="Van De Peer Y."/>
            <person name="Van Deynze A."/>
        </authorList>
    </citation>
    <scope>NUCLEOTIDE SEQUENCE</scope>
    <source>
        <tissue evidence="2">Leaves</tissue>
    </source>
</reference>